<evidence type="ECO:0000313" key="4">
    <source>
        <dbReference type="EMBL" id="KAL2545182.1"/>
    </source>
</evidence>
<dbReference type="SUPFAM" id="SSF49899">
    <property type="entry name" value="Concanavalin A-like lectins/glucanases"/>
    <property type="match status" value="1"/>
</dbReference>
<gene>
    <name evidence="4" type="ORF">Fot_14415</name>
</gene>
<feature type="domain" description="Legume lectin" evidence="3">
    <location>
        <begin position="106"/>
        <end position="238"/>
    </location>
</feature>
<dbReference type="AlphaFoldDB" id="A0ABD1W6J3"/>
<dbReference type="PROSITE" id="PS00307">
    <property type="entry name" value="LECTIN_LEGUME_BETA"/>
    <property type="match status" value="1"/>
</dbReference>
<dbReference type="InterPro" id="IPR019825">
    <property type="entry name" value="Lectin_legB_Mn/Ca_BS"/>
</dbReference>
<comment type="similarity">
    <text evidence="1">Belongs to the leguminous lectin family.</text>
</comment>
<keyword evidence="5" id="KW-1185">Reference proteome</keyword>
<organism evidence="4 5">
    <name type="scientific">Forsythia ovata</name>
    <dbReference type="NCBI Taxonomy" id="205694"/>
    <lineage>
        <taxon>Eukaryota</taxon>
        <taxon>Viridiplantae</taxon>
        <taxon>Streptophyta</taxon>
        <taxon>Embryophyta</taxon>
        <taxon>Tracheophyta</taxon>
        <taxon>Spermatophyta</taxon>
        <taxon>Magnoliopsida</taxon>
        <taxon>eudicotyledons</taxon>
        <taxon>Gunneridae</taxon>
        <taxon>Pentapetalae</taxon>
        <taxon>asterids</taxon>
        <taxon>lamiids</taxon>
        <taxon>Lamiales</taxon>
        <taxon>Oleaceae</taxon>
        <taxon>Forsythieae</taxon>
        <taxon>Forsythia</taxon>
    </lineage>
</organism>
<dbReference type="GO" id="GO:0030246">
    <property type="term" value="F:carbohydrate binding"/>
    <property type="evidence" value="ECO:0007669"/>
    <property type="project" value="UniProtKB-KW"/>
</dbReference>
<dbReference type="InterPro" id="IPR001220">
    <property type="entry name" value="Legume_lectin_dom"/>
</dbReference>
<keyword evidence="2" id="KW-0430">Lectin</keyword>
<evidence type="ECO:0000256" key="2">
    <source>
        <dbReference type="ARBA" id="ARBA00022734"/>
    </source>
</evidence>
<keyword evidence="4" id="KW-0675">Receptor</keyword>
<proteinExistence type="inferred from homology"/>
<keyword evidence="4" id="KW-0418">Kinase</keyword>
<comment type="caution">
    <text evidence="4">The sequence shown here is derived from an EMBL/GenBank/DDBJ whole genome shotgun (WGS) entry which is preliminary data.</text>
</comment>
<dbReference type="PANTHER" id="PTHR32401:SF49">
    <property type="entry name" value="OS10G0129200 PROTEIN"/>
    <property type="match status" value="1"/>
</dbReference>
<name>A0ABD1W6J3_9LAMI</name>
<protein>
    <submittedName>
        <fullName evidence="4">L-type lectin-domain containing receptor kinase S.5</fullName>
    </submittedName>
</protein>
<dbReference type="GO" id="GO:0016301">
    <property type="term" value="F:kinase activity"/>
    <property type="evidence" value="ECO:0007669"/>
    <property type="project" value="UniProtKB-KW"/>
</dbReference>
<dbReference type="PANTHER" id="PTHR32401">
    <property type="entry name" value="CONCANAVALIN A-LIKE LECTIN FAMILY PROTEIN"/>
    <property type="match status" value="1"/>
</dbReference>
<evidence type="ECO:0000259" key="3">
    <source>
        <dbReference type="Pfam" id="PF00139"/>
    </source>
</evidence>
<dbReference type="Pfam" id="PF00139">
    <property type="entry name" value="Lectin_legB"/>
    <property type="match status" value="1"/>
</dbReference>
<reference evidence="5" key="1">
    <citation type="submission" date="2024-07" db="EMBL/GenBank/DDBJ databases">
        <title>Two chromosome-level genome assemblies of Korean endemic species Abeliophyllum distichum and Forsythia ovata (Oleaceae).</title>
        <authorList>
            <person name="Jang H."/>
        </authorList>
    </citation>
    <scope>NUCLEOTIDE SEQUENCE [LARGE SCALE GENOMIC DNA]</scope>
</reference>
<dbReference type="InterPro" id="IPR050258">
    <property type="entry name" value="Leguminous_Lectin"/>
</dbReference>
<keyword evidence="4" id="KW-0808">Transferase</keyword>
<dbReference type="Gene3D" id="2.60.120.200">
    <property type="match status" value="1"/>
</dbReference>
<accession>A0ABD1W6J3</accession>
<dbReference type="EMBL" id="JBFOLJ010000004">
    <property type="protein sequence ID" value="KAL2545182.1"/>
    <property type="molecule type" value="Genomic_DNA"/>
</dbReference>
<dbReference type="Proteomes" id="UP001604277">
    <property type="component" value="Unassembled WGS sequence"/>
</dbReference>
<evidence type="ECO:0000256" key="1">
    <source>
        <dbReference type="ARBA" id="ARBA00007606"/>
    </source>
</evidence>
<sequence length="243" mass="26976">MIMVVPGNFTAIWGFPHPTFWDITVIRRTLDYAIPYGDELWAWPENIEVPRTMFLTFSRGIQSQRRTFWALITSRYGHCVENVIMVNSATPLLSILCMLEWCCENGSNLICWGSVNAANGSLNITPDEPQVQNGTSDVGRVLYRYPLIAWPASFSTTFTIRIATNSTVSGDGMAFIIAQDDKPSPQESYGSFIGLLDPSTEGGVLRQLAVELDTYKNAREIDGNHVSIDTTSVDSPVAVKSLR</sequence>
<dbReference type="InterPro" id="IPR013320">
    <property type="entry name" value="ConA-like_dom_sf"/>
</dbReference>
<evidence type="ECO:0000313" key="5">
    <source>
        <dbReference type="Proteomes" id="UP001604277"/>
    </source>
</evidence>